<proteinExistence type="predicted"/>
<dbReference type="Pfam" id="PF18742">
    <property type="entry name" value="DpnII-MboI"/>
    <property type="match status" value="1"/>
</dbReference>
<protein>
    <submittedName>
        <fullName evidence="1">Uncharacterized protein</fullName>
    </submittedName>
</protein>
<dbReference type="AlphaFoldDB" id="A0A6C0UUN3"/>
<sequence>MAKIFGRQFNHLSREFIKDLQDLESQGCIYTQLWREEIDEFGFCRIQFHPDEIVRFVDSLDAYDDFLRYRSQGLSSEEALDELSDESVKARVREYNEWAKDTGQPETKFCPAAFYSGELESLVCGGKPDRYEFLQQSYTGDRKFLLSEIIEGFSESVSILNDRDADRPDFGMTCEQDVQDLLYAIMKPIFPDSRPEEYTPKHATTSKRIDFVVPEISTVIEAKYVRNSSHAKDIPDELKIDIESYHKHTDCSRMIAVVWDGDSEITDRSNFEKDLTGPRTIDGTEFQVDVRVIP</sequence>
<dbReference type="RefSeq" id="WP_163489262.1">
    <property type="nucleotide sequence ID" value="NZ_CP048738.1"/>
</dbReference>
<dbReference type="Proteomes" id="UP000465667">
    <property type="component" value="Chromosome"/>
</dbReference>
<evidence type="ECO:0000313" key="1">
    <source>
        <dbReference type="EMBL" id="QIB78897.1"/>
    </source>
</evidence>
<evidence type="ECO:0000313" key="2">
    <source>
        <dbReference type="Proteomes" id="UP000465667"/>
    </source>
</evidence>
<reference evidence="1 2" key="1">
    <citation type="submission" date="2020-02" db="EMBL/GenBank/DDBJ databases">
        <title>Whole genome sequence of Haloferax alexandrinus pws1.</title>
        <authorList>
            <person name="Verma D.K."/>
            <person name="Gopal K."/>
            <person name="Prasad E.S."/>
        </authorList>
    </citation>
    <scope>NUCLEOTIDE SEQUENCE [LARGE SCALE GENOMIC DNA]</scope>
    <source>
        <strain evidence="2">wsp1</strain>
    </source>
</reference>
<accession>A0A6C0UUN3</accession>
<organism evidence="1 2">
    <name type="scientific">Haloferax volcanii</name>
    <name type="common">Halobacterium volcanii</name>
    <dbReference type="NCBI Taxonomy" id="2246"/>
    <lineage>
        <taxon>Archaea</taxon>
        <taxon>Methanobacteriati</taxon>
        <taxon>Methanobacteriota</taxon>
        <taxon>Stenosarchaea group</taxon>
        <taxon>Halobacteria</taxon>
        <taxon>Halobacteriales</taxon>
        <taxon>Haloferacaceae</taxon>
        <taxon>Haloferax</taxon>
    </lineage>
</organism>
<name>A0A6C0UUN3_HALVO</name>
<dbReference type="KEGG" id="hale:G3A49_12415"/>
<gene>
    <name evidence="1" type="ORF">G3A49_12415</name>
</gene>
<dbReference type="GeneID" id="44084226"/>
<dbReference type="EMBL" id="CP048738">
    <property type="protein sequence ID" value="QIB78897.1"/>
    <property type="molecule type" value="Genomic_DNA"/>
</dbReference>